<dbReference type="InterPro" id="IPR023797">
    <property type="entry name" value="RNA3'_phos_cyclase_dom"/>
</dbReference>
<keyword evidence="3" id="KW-0690">Ribosome biogenesis</keyword>
<comment type="subcellular location">
    <subcellularLocation>
        <location evidence="1">Nucleus</location>
        <location evidence="1">Nucleolus</location>
    </subcellularLocation>
</comment>
<reference evidence="7 8" key="1">
    <citation type="journal article" date="2014" name="Science">
        <title>Plant genetics. Early allopolyploid evolution in the post-Neolithic Brassica napus oilseed genome.</title>
        <authorList>
            <person name="Chalhoub B."/>
            <person name="Denoeud F."/>
            <person name="Liu S."/>
            <person name="Parkin I.A."/>
            <person name="Tang H."/>
            <person name="Wang X."/>
            <person name="Chiquet J."/>
            <person name="Belcram H."/>
            <person name="Tong C."/>
            <person name="Samans B."/>
            <person name="Correa M."/>
            <person name="Da Silva C."/>
            <person name="Just J."/>
            <person name="Falentin C."/>
            <person name="Koh C.S."/>
            <person name="Le Clainche I."/>
            <person name="Bernard M."/>
            <person name="Bento P."/>
            <person name="Noel B."/>
            <person name="Labadie K."/>
            <person name="Alberti A."/>
            <person name="Charles M."/>
            <person name="Arnaud D."/>
            <person name="Guo H."/>
            <person name="Daviaud C."/>
            <person name="Alamery S."/>
            <person name="Jabbari K."/>
            <person name="Zhao M."/>
            <person name="Edger P.P."/>
            <person name="Chelaifa H."/>
            <person name="Tack D."/>
            <person name="Lassalle G."/>
            <person name="Mestiri I."/>
            <person name="Schnel N."/>
            <person name="Le Paslier M.C."/>
            <person name="Fan G."/>
            <person name="Renault V."/>
            <person name="Bayer P.E."/>
            <person name="Golicz A.A."/>
            <person name="Manoli S."/>
            <person name="Lee T.H."/>
            <person name="Thi V.H."/>
            <person name="Chalabi S."/>
            <person name="Hu Q."/>
            <person name="Fan C."/>
            <person name="Tollenaere R."/>
            <person name="Lu Y."/>
            <person name="Battail C."/>
            <person name="Shen J."/>
            <person name="Sidebottom C.H."/>
            <person name="Wang X."/>
            <person name="Canaguier A."/>
            <person name="Chauveau A."/>
            <person name="Berard A."/>
            <person name="Deniot G."/>
            <person name="Guan M."/>
            <person name="Liu Z."/>
            <person name="Sun F."/>
            <person name="Lim Y.P."/>
            <person name="Lyons E."/>
            <person name="Town C.D."/>
            <person name="Bancroft I."/>
            <person name="Wang X."/>
            <person name="Meng J."/>
            <person name="Ma J."/>
            <person name="Pires J.C."/>
            <person name="King G.J."/>
            <person name="Brunel D."/>
            <person name="Delourme R."/>
            <person name="Renard M."/>
            <person name="Aury J.M."/>
            <person name="Adams K.L."/>
            <person name="Batley J."/>
            <person name="Snowdon R.J."/>
            <person name="Tost J."/>
            <person name="Edwards D."/>
            <person name="Zhou Y."/>
            <person name="Hua W."/>
            <person name="Sharpe A.G."/>
            <person name="Paterson A.H."/>
            <person name="Guan C."/>
            <person name="Wincker P."/>
        </authorList>
    </citation>
    <scope>NUCLEOTIDE SEQUENCE [LARGE SCALE GENOMIC DNA]</scope>
    <source>
        <strain evidence="8">cv. Darmor-bzh</strain>
    </source>
</reference>
<proteinExistence type="inferred from homology"/>
<dbReference type="Gene3D" id="3.30.360.20">
    <property type="entry name" value="RNA 3'-terminal phosphate cyclase, insert domain"/>
    <property type="match status" value="1"/>
</dbReference>
<sequence>MGKTTYKRLKGSQSFRQRLLLATLSSTPIIIDEIRADDMITGLLRHEMSLLRLFESVSDDCVVEVNETGTRLKYKPGIIMGGKNLVHSCALTRSMGYYLEPLLVLGLFGKKPLSIRLKGVTDDPKDLSVDTVRNATLHILKRFGVPSEGLDLKIEARGVAPEGGGEVLLTVPNVQSLTAVQWVEEGMVKKIRGWTFSARVSSDFEHSMRFAARGVFNNLLPDVHIFNDHKSGPHAGKSPGYGISLVAETTAGCYISADTAVSCGRADETGEIDVERQERKPAEDTGVEIASWLLQEIEKGGVVDSTHQGLLFILCALCQQDVSKVRVGTLSPYGVETLRNLKEFLGVTFSFRPDPSTGTVILTCVGSGLINLSRKLS</sequence>
<dbReference type="InterPro" id="IPR013792">
    <property type="entry name" value="RNA3'P_cycl/enolpyr_Trfase_a/b"/>
</dbReference>
<dbReference type="OrthoDB" id="1911237at2759"/>
<dbReference type="AlphaFoldDB" id="A0A078FR86"/>
<dbReference type="InterPro" id="IPR016443">
    <property type="entry name" value="RNA3'_term_phos_cyc_type_2"/>
</dbReference>
<evidence type="ECO:0000256" key="4">
    <source>
        <dbReference type="ARBA" id="ARBA00023242"/>
    </source>
</evidence>
<evidence type="ECO:0000256" key="2">
    <source>
        <dbReference type="ARBA" id="ARBA00007089"/>
    </source>
</evidence>
<dbReference type="PaxDb" id="3708-A0A078FR86"/>
<dbReference type="OMA" id="HHQMLVL"/>
<dbReference type="STRING" id="3708.A0A078FR86"/>
<dbReference type="InterPro" id="IPR037136">
    <property type="entry name" value="RNA3'_phos_cyclase_dom_sf"/>
</dbReference>
<dbReference type="CDD" id="cd00875">
    <property type="entry name" value="RNA_Cyclase_Class_I"/>
    <property type="match status" value="1"/>
</dbReference>
<dbReference type="PANTHER" id="PTHR11096:SF2">
    <property type="entry name" value="RNA 3'-TERMINAL PHOSPHATE CYCLASE DOMAIN-CONTAINING PROTEIN"/>
    <property type="match status" value="1"/>
</dbReference>
<keyword evidence="8" id="KW-1185">Reference proteome</keyword>
<dbReference type="InterPro" id="IPR000228">
    <property type="entry name" value="RNA3'_term_phos_cyc"/>
</dbReference>
<dbReference type="NCBIfam" id="TIGR03400">
    <property type="entry name" value="18S_RNA_Rcl1p"/>
    <property type="match status" value="1"/>
</dbReference>
<feature type="domain" description="RNA 3'-terminal phosphate cyclase insert" evidence="6">
    <location>
        <begin position="183"/>
        <end position="298"/>
    </location>
</feature>
<dbReference type="GO" id="GO:0000479">
    <property type="term" value="P:endonucleolytic cleavage of tricistronic rRNA transcript (SSU-rRNA, 5.8S rRNA, LSU-rRNA)"/>
    <property type="evidence" value="ECO:0000318"/>
    <property type="project" value="GO_Central"/>
</dbReference>
<evidence type="ECO:0000256" key="3">
    <source>
        <dbReference type="ARBA" id="ARBA00022517"/>
    </source>
</evidence>
<dbReference type="GO" id="GO:0005730">
    <property type="term" value="C:nucleolus"/>
    <property type="evidence" value="ECO:0000318"/>
    <property type="project" value="GO_Central"/>
</dbReference>
<evidence type="ECO:0000313" key="8">
    <source>
        <dbReference type="Proteomes" id="UP000028999"/>
    </source>
</evidence>
<dbReference type="GO" id="GO:0004521">
    <property type="term" value="F:RNA endonuclease activity"/>
    <property type="evidence" value="ECO:0000318"/>
    <property type="project" value="GO_Central"/>
</dbReference>
<feature type="domain" description="RNA 3'-terminal phosphate cyclase" evidence="5">
    <location>
        <begin position="9"/>
        <end position="350"/>
    </location>
</feature>
<evidence type="ECO:0000259" key="6">
    <source>
        <dbReference type="Pfam" id="PF05189"/>
    </source>
</evidence>
<dbReference type="Gramene" id="CDY17000">
    <property type="protein sequence ID" value="CDY17000"/>
    <property type="gene ID" value="GSBRNA2T00094947001"/>
</dbReference>
<dbReference type="PANTHER" id="PTHR11096">
    <property type="entry name" value="RNA 3' TERMINAL PHOSPHATE CYCLASE"/>
    <property type="match status" value="1"/>
</dbReference>
<comment type="similarity">
    <text evidence="2">Belongs to the RNA 3'-terminal cyclase family. Type 2 subfamily.</text>
</comment>
<protein>
    <submittedName>
        <fullName evidence="7">BnaA08g03640D protein</fullName>
    </submittedName>
</protein>
<dbReference type="Pfam" id="PF05189">
    <property type="entry name" value="RTC_insert"/>
    <property type="match status" value="1"/>
</dbReference>
<evidence type="ECO:0000256" key="1">
    <source>
        <dbReference type="ARBA" id="ARBA00004604"/>
    </source>
</evidence>
<gene>
    <name evidence="7" type="primary">BnaA08g03640D</name>
    <name evidence="7" type="ORF">GSBRNA2T00094947001</name>
</gene>
<organism evidence="7 8">
    <name type="scientific">Brassica napus</name>
    <name type="common">Rape</name>
    <dbReference type="NCBI Taxonomy" id="3708"/>
    <lineage>
        <taxon>Eukaryota</taxon>
        <taxon>Viridiplantae</taxon>
        <taxon>Streptophyta</taxon>
        <taxon>Embryophyta</taxon>
        <taxon>Tracheophyta</taxon>
        <taxon>Spermatophyta</taxon>
        <taxon>Magnoliopsida</taxon>
        <taxon>eudicotyledons</taxon>
        <taxon>Gunneridae</taxon>
        <taxon>Pentapetalae</taxon>
        <taxon>rosids</taxon>
        <taxon>malvids</taxon>
        <taxon>Brassicales</taxon>
        <taxon>Brassicaceae</taxon>
        <taxon>Brassiceae</taxon>
        <taxon>Brassica</taxon>
    </lineage>
</organism>
<dbReference type="Gene3D" id="3.65.10.20">
    <property type="entry name" value="RNA 3'-terminal phosphate cyclase domain"/>
    <property type="match status" value="1"/>
</dbReference>
<keyword evidence="4" id="KW-0539">Nucleus</keyword>
<dbReference type="InterPro" id="IPR020719">
    <property type="entry name" value="RNA3'_term_phos_cycl-like_CS"/>
</dbReference>
<evidence type="ECO:0000313" key="7">
    <source>
        <dbReference type="EMBL" id="CDY17000.1"/>
    </source>
</evidence>
<dbReference type="Pfam" id="PF01137">
    <property type="entry name" value="RTC"/>
    <property type="match status" value="1"/>
</dbReference>
<dbReference type="PROSITE" id="PS01287">
    <property type="entry name" value="RTC"/>
    <property type="match status" value="1"/>
</dbReference>
<accession>A0A078FR86</accession>
<evidence type="ECO:0000259" key="5">
    <source>
        <dbReference type="Pfam" id="PF01137"/>
    </source>
</evidence>
<dbReference type="Proteomes" id="UP000028999">
    <property type="component" value="Unassembled WGS sequence"/>
</dbReference>
<dbReference type="InterPro" id="IPR013791">
    <property type="entry name" value="RNA3'-term_phos_cycl_insert"/>
</dbReference>
<dbReference type="InterPro" id="IPR036553">
    <property type="entry name" value="RPTC_insert"/>
</dbReference>
<dbReference type="SUPFAM" id="SSF55205">
    <property type="entry name" value="EPT/RTPC-like"/>
    <property type="match status" value="1"/>
</dbReference>
<dbReference type="EMBL" id="LK032069">
    <property type="protein sequence ID" value="CDY17000.1"/>
    <property type="molecule type" value="Genomic_DNA"/>
</dbReference>
<name>A0A078FR86_BRANA</name>